<dbReference type="InterPro" id="IPR011009">
    <property type="entry name" value="Kinase-like_dom_sf"/>
</dbReference>
<dbReference type="SUPFAM" id="SSF56112">
    <property type="entry name" value="Protein kinase-like (PK-like)"/>
    <property type="match status" value="1"/>
</dbReference>
<evidence type="ECO:0000313" key="8">
    <source>
        <dbReference type="EMBL" id="KAJ4457551.1"/>
    </source>
</evidence>
<proteinExistence type="predicted"/>
<name>A0ABQ8UGK8_9EUKA</name>
<keyword evidence="9" id="KW-1185">Reference proteome</keyword>
<accession>A0ABQ8UGK8</accession>
<evidence type="ECO:0000256" key="1">
    <source>
        <dbReference type="ARBA" id="ARBA00022527"/>
    </source>
</evidence>
<dbReference type="EMBL" id="JAPMOS010000044">
    <property type="protein sequence ID" value="KAJ4457551.1"/>
    <property type="molecule type" value="Genomic_DNA"/>
</dbReference>
<organism evidence="8 9">
    <name type="scientific">Paratrimastix pyriformis</name>
    <dbReference type="NCBI Taxonomy" id="342808"/>
    <lineage>
        <taxon>Eukaryota</taxon>
        <taxon>Metamonada</taxon>
        <taxon>Preaxostyla</taxon>
        <taxon>Paratrimastigidae</taxon>
        <taxon>Paratrimastix</taxon>
    </lineage>
</organism>
<comment type="caution">
    <text evidence="8">The sequence shown here is derived from an EMBL/GenBank/DDBJ whole genome shotgun (WGS) entry which is preliminary data.</text>
</comment>
<feature type="domain" description="Protein kinase" evidence="7">
    <location>
        <begin position="34"/>
        <end position="273"/>
    </location>
</feature>
<dbReference type="GO" id="GO:0016301">
    <property type="term" value="F:kinase activity"/>
    <property type="evidence" value="ECO:0007669"/>
    <property type="project" value="UniProtKB-KW"/>
</dbReference>
<evidence type="ECO:0000259" key="7">
    <source>
        <dbReference type="PROSITE" id="PS50011"/>
    </source>
</evidence>
<evidence type="ECO:0000256" key="4">
    <source>
        <dbReference type="ARBA" id="ARBA00022777"/>
    </source>
</evidence>
<evidence type="ECO:0000256" key="5">
    <source>
        <dbReference type="ARBA" id="ARBA00022840"/>
    </source>
</evidence>
<protein>
    <submittedName>
        <fullName evidence="8">Testis-specific serine/threonine-protein kinase 2</fullName>
    </submittedName>
</protein>
<dbReference type="InterPro" id="IPR050205">
    <property type="entry name" value="CDPK_Ser/Thr_kinases"/>
</dbReference>
<dbReference type="Gene3D" id="1.10.510.10">
    <property type="entry name" value="Transferase(Phosphotransferase) domain 1"/>
    <property type="match status" value="1"/>
</dbReference>
<keyword evidence="5" id="KW-0067">ATP-binding</keyword>
<dbReference type="InterPro" id="IPR000719">
    <property type="entry name" value="Prot_kinase_dom"/>
</dbReference>
<evidence type="ECO:0000256" key="6">
    <source>
        <dbReference type="SAM" id="MobiDB-lite"/>
    </source>
</evidence>
<dbReference type="PROSITE" id="PS50011">
    <property type="entry name" value="PROTEIN_KINASE_DOM"/>
    <property type="match status" value="1"/>
</dbReference>
<keyword evidence="3" id="KW-0547">Nucleotide-binding</keyword>
<feature type="region of interest" description="Disordered" evidence="6">
    <location>
        <begin position="294"/>
        <end position="316"/>
    </location>
</feature>
<keyword evidence="1" id="KW-0723">Serine/threonine-protein kinase</keyword>
<keyword evidence="2" id="KW-0808">Transferase</keyword>
<sequence length="327" mass="35860">MERIRDHSKREHTINPATAMLPDPSNVMVPLSQWREVDAIGSCAHVKRLKVSLAEIPGRFFEMGIFPQTMAASIIRRGFEAQVAANHPNVQTPLLLYEPKGRGVHEVFELCEMGSLADLFTAPPTPLPLNLCWLYIHQLCMALASIHDQHLVHCDISLEKCLLDSSGNLKLTGFYLARREGEPPGDSGSVVYLAPEVTALQKTASPRDIWSAGVILYALLFASFPRSDLHLRDIPQPAAARLSAPLADLLGGMLDPDPQTRLTARGVLAHPWMVSPPCPSADLQAEVRQWVLQHRNSRAASRSSPPPAMRKPSRLVGVSGPSIPILL</sequence>
<evidence type="ECO:0000256" key="2">
    <source>
        <dbReference type="ARBA" id="ARBA00022679"/>
    </source>
</evidence>
<gene>
    <name evidence="8" type="ORF">PAPYR_6906</name>
</gene>
<dbReference type="Pfam" id="PF00069">
    <property type="entry name" value="Pkinase"/>
    <property type="match status" value="1"/>
</dbReference>
<evidence type="ECO:0000313" key="9">
    <source>
        <dbReference type="Proteomes" id="UP001141327"/>
    </source>
</evidence>
<dbReference type="Proteomes" id="UP001141327">
    <property type="component" value="Unassembled WGS sequence"/>
</dbReference>
<reference evidence="8" key="1">
    <citation type="journal article" date="2022" name="bioRxiv">
        <title>Genomics of Preaxostyla Flagellates Illuminates Evolutionary Transitions and the Path Towards Mitochondrial Loss.</title>
        <authorList>
            <person name="Novak L.V.F."/>
            <person name="Treitli S.C."/>
            <person name="Pyrih J."/>
            <person name="Halakuc P."/>
            <person name="Pipaliya S.V."/>
            <person name="Vacek V."/>
            <person name="Brzon O."/>
            <person name="Soukal P."/>
            <person name="Eme L."/>
            <person name="Dacks J.B."/>
            <person name="Karnkowska A."/>
            <person name="Elias M."/>
            <person name="Hampl V."/>
        </authorList>
    </citation>
    <scope>NUCLEOTIDE SEQUENCE</scope>
    <source>
        <strain evidence="8">RCP-MX</strain>
    </source>
</reference>
<keyword evidence="4 8" id="KW-0418">Kinase</keyword>
<evidence type="ECO:0000256" key="3">
    <source>
        <dbReference type="ARBA" id="ARBA00022741"/>
    </source>
</evidence>
<dbReference type="PANTHER" id="PTHR24349">
    <property type="entry name" value="SERINE/THREONINE-PROTEIN KINASE"/>
    <property type="match status" value="1"/>
</dbReference>